<proteinExistence type="inferred from homology"/>
<dbReference type="GO" id="GO:0009007">
    <property type="term" value="F:site-specific DNA-methyltransferase (adenine-specific) activity"/>
    <property type="evidence" value="ECO:0007669"/>
    <property type="project" value="UniProtKB-EC"/>
</dbReference>
<dbReference type="InterPro" id="IPR002295">
    <property type="entry name" value="N4/N6-MTase_EcoPI_Mod-like"/>
</dbReference>
<dbReference type="InterPro" id="IPR029063">
    <property type="entry name" value="SAM-dependent_MTases_sf"/>
</dbReference>
<keyword evidence="5" id="KW-0949">S-adenosyl-L-methionine</keyword>
<dbReference type="PRINTS" id="PR00508">
    <property type="entry name" value="S21N4MTFRASE"/>
</dbReference>
<dbReference type="SUPFAM" id="SSF53335">
    <property type="entry name" value="S-adenosyl-L-methionine-dependent methyltransferases"/>
    <property type="match status" value="1"/>
</dbReference>
<dbReference type="Gene3D" id="3.40.50.150">
    <property type="entry name" value="Vaccinia Virus protein VP39"/>
    <property type="match status" value="1"/>
</dbReference>
<evidence type="ECO:0000313" key="9">
    <source>
        <dbReference type="EMBL" id="OBX52491.1"/>
    </source>
</evidence>
<dbReference type="GO" id="GO:0008170">
    <property type="term" value="F:N-methyltransferase activity"/>
    <property type="evidence" value="ECO:0007669"/>
    <property type="project" value="InterPro"/>
</dbReference>
<comment type="catalytic activity">
    <reaction evidence="6">
        <text>a 2'-deoxyadenosine in DNA + S-adenosyl-L-methionine = an N(6)-methyl-2'-deoxyadenosine in DNA + S-adenosyl-L-homocysteine + H(+)</text>
        <dbReference type="Rhea" id="RHEA:15197"/>
        <dbReference type="Rhea" id="RHEA-COMP:12418"/>
        <dbReference type="Rhea" id="RHEA-COMP:12419"/>
        <dbReference type="ChEBI" id="CHEBI:15378"/>
        <dbReference type="ChEBI" id="CHEBI:57856"/>
        <dbReference type="ChEBI" id="CHEBI:59789"/>
        <dbReference type="ChEBI" id="CHEBI:90615"/>
        <dbReference type="ChEBI" id="CHEBI:90616"/>
        <dbReference type="EC" id="2.1.1.72"/>
    </reaction>
</comment>
<dbReference type="GO" id="GO:0003677">
    <property type="term" value="F:DNA binding"/>
    <property type="evidence" value="ECO:0007669"/>
    <property type="project" value="InterPro"/>
</dbReference>
<dbReference type="InterPro" id="IPR001091">
    <property type="entry name" value="RM_Methyltransferase"/>
</dbReference>
<evidence type="ECO:0000259" key="8">
    <source>
        <dbReference type="Pfam" id="PF12564"/>
    </source>
</evidence>
<dbReference type="PIRSF" id="PIRSF015855">
    <property type="entry name" value="TypeIII_Mtase_mKpnI"/>
    <property type="match status" value="1"/>
</dbReference>
<name>A0A1B8PMW5_MORNO</name>
<dbReference type="Pfam" id="PF01555">
    <property type="entry name" value="N6_N4_Mtase"/>
    <property type="match status" value="1"/>
</dbReference>
<gene>
    <name evidence="9" type="ORF">A9Z60_02220</name>
</gene>
<evidence type="ECO:0000313" key="10">
    <source>
        <dbReference type="Proteomes" id="UP000092671"/>
    </source>
</evidence>
<dbReference type="GO" id="GO:0004519">
    <property type="term" value="F:endonuclease activity"/>
    <property type="evidence" value="ECO:0007669"/>
    <property type="project" value="UniProtKB-KW"/>
</dbReference>
<evidence type="ECO:0000256" key="4">
    <source>
        <dbReference type="ARBA" id="ARBA00022679"/>
    </source>
</evidence>
<evidence type="ECO:0000256" key="6">
    <source>
        <dbReference type="ARBA" id="ARBA00047942"/>
    </source>
</evidence>
<organism evidence="9 10">
    <name type="scientific">Moraxella nonliquefaciens</name>
    <dbReference type="NCBI Taxonomy" id="478"/>
    <lineage>
        <taxon>Bacteria</taxon>
        <taxon>Pseudomonadati</taxon>
        <taxon>Pseudomonadota</taxon>
        <taxon>Gammaproteobacteria</taxon>
        <taxon>Moraxellales</taxon>
        <taxon>Moraxellaceae</taxon>
        <taxon>Moraxella</taxon>
    </lineage>
</organism>
<dbReference type="InterPro" id="IPR022221">
    <property type="entry name" value="TypeIII_RM_meth"/>
</dbReference>
<keyword evidence="9" id="KW-0540">Nuclease</keyword>
<feature type="domain" description="DNA methylase N-4/N-6" evidence="7">
    <location>
        <begin position="232"/>
        <end position="550"/>
    </location>
</feature>
<reference evidence="9 10" key="1">
    <citation type="submission" date="2016-06" db="EMBL/GenBank/DDBJ databases">
        <title>Draft genome of Moraxella nonliquefaciens CCUG 60284.</title>
        <authorList>
            <person name="Salva-Serra F."/>
            <person name="Engstrom-Jakobsson H."/>
            <person name="Thorell K."/>
            <person name="Gonzales-Siles L."/>
            <person name="Karlsson R."/>
            <person name="Boulund F."/>
            <person name="Engstrand L."/>
            <person name="Kristiansson E."/>
            <person name="Moore E."/>
        </authorList>
    </citation>
    <scope>NUCLEOTIDE SEQUENCE [LARGE SCALE GENOMIC DNA]</scope>
    <source>
        <strain evidence="9 10">CCUG 60284</strain>
    </source>
</reference>
<evidence type="ECO:0000256" key="2">
    <source>
        <dbReference type="ARBA" id="ARBA00011900"/>
    </source>
</evidence>
<keyword evidence="9" id="KW-0255">Endonuclease</keyword>
<evidence type="ECO:0000256" key="1">
    <source>
        <dbReference type="ARBA" id="ARBA00006594"/>
    </source>
</evidence>
<evidence type="ECO:0000259" key="7">
    <source>
        <dbReference type="Pfam" id="PF01555"/>
    </source>
</evidence>
<dbReference type="RefSeq" id="WP_066891388.1">
    <property type="nucleotide sequence ID" value="NZ_LZDN01000001.1"/>
</dbReference>
<keyword evidence="3" id="KW-0489">Methyltransferase</keyword>
<dbReference type="EC" id="2.1.1.72" evidence="2"/>
<dbReference type="AlphaFoldDB" id="A0A1B8PMW5"/>
<evidence type="ECO:0000256" key="3">
    <source>
        <dbReference type="ARBA" id="ARBA00022603"/>
    </source>
</evidence>
<keyword evidence="4" id="KW-0808">Transferase</keyword>
<feature type="domain" description="Type III restriction/modification enzyme methylation subunit" evidence="8">
    <location>
        <begin position="44"/>
        <end position="98"/>
    </location>
</feature>
<dbReference type="GO" id="GO:0032259">
    <property type="term" value="P:methylation"/>
    <property type="evidence" value="ECO:0007669"/>
    <property type="project" value="UniProtKB-KW"/>
</dbReference>
<evidence type="ECO:0000256" key="5">
    <source>
        <dbReference type="ARBA" id="ARBA00022691"/>
    </source>
</evidence>
<comment type="similarity">
    <text evidence="1">Belongs to the N(4)/N(6)-methyltransferase family.</text>
</comment>
<accession>A0A1B8PMW5</accession>
<keyword evidence="9" id="KW-0378">Hydrolase</keyword>
<protein>
    <recommendedName>
        <fullName evidence="2">site-specific DNA-methyltransferase (adenine-specific)</fullName>
        <ecNumber evidence="2">2.1.1.72</ecNumber>
    </recommendedName>
</protein>
<comment type="caution">
    <text evidence="9">The sequence shown here is derived from an EMBL/GenBank/DDBJ whole genome shotgun (WGS) entry which is preliminary data.</text>
</comment>
<dbReference type="InterPro" id="IPR002941">
    <property type="entry name" value="DNA_methylase_N4/N6"/>
</dbReference>
<dbReference type="OrthoDB" id="9816043at2"/>
<dbReference type="Proteomes" id="UP000092671">
    <property type="component" value="Unassembled WGS sequence"/>
</dbReference>
<dbReference type="Pfam" id="PF12564">
    <property type="entry name" value="TypeIII_RM_meth"/>
    <property type="match status" value="1"/>
</dbReference>
<sequence>MDSNIQNQLEQTLQSDSRVWVNNDSNETSILAKNILLDLVEKTDPTIIGLLLNNDELKRHFFAEVNGVLVFKLQDFRFFLDKHSINNSYTKYANRIGLTDGNRFLKDSSDIVLDFPFKDCVLNGGQSTEEGEEIYFKRNNSQPDDKTDDQLYTKLTRKRQEIFFNQTLAFDEIDRLFDAKAFSKFSRYTADGKQAVGEIKRHFDGTPAENLIIKGNNLIALHSLAKQFKGKVKLIYIDVPFNTENDSFAYNDKFNRSTWLTFMKNRLEAAKNLLADDGVLFVHCDYNEDGYLRVLLDEIFTEDNFVANVAVRSNSISGNKTQHKEKTILKNKDTILVYKKNSLKINPQYTIKQKWDTHYNAILISEDGELKPKKLLEHLIKNKILEPKEKITENSWGNEKFRNFCIENMNFIYQIVNSISDSLKQESLKQKDTVIIKNDGDITYALNGKRLSTLNKTILNMNGKMELVQLLGDLWSDIDFQNTQNEGGISFPTGKKPEALLRRIIDMTTKEGDIVLDYHLGSGTTAAVAHKMNRQYIGIEQMDYIETLAVERLKKVIDGEQNGISKAVNWQGGGEFVYAELAPFNETAKQQILACENSDGIKTLFDELCERYFLKYNVSVNEFSQIVEEPEFQSLPLDEQKQMVLEMLDLNQMYVSLSEMDDEQFAGCLNDDDKALSREFYQSAKNQAEKKDGE</sequence>
<dbReference type="EMBL" id="LZDN01000001">
    <property type="protein sequence ID" value="OBX52491.1"/>
    <property type="molecule type" value="Genomic_DNA"/>
</dbReference>